<dbReference type="InterPro" id="IPR007452">
    <property type="entry name" value="TamB_C"/>
</dbReference>
<proteinExistence type="predicted"/>
<feature type="domain" description="Translocation and assembly module TamB C-terminal" evidence="5">
    <location>
        <begin position="998"/>
        <end position="1419"/>
    </location>
</feature>
<evidence type="ECO:0000256" key="4">
    <source>
        <dbReference type="ARBA" id="ARBA00023136"/>
    </source>
</evidence>
<reference evidence="7" key="1">
    <citation type="journal article" date="2019" name="Int. J. Syst. Evol. Microbiol.">
        <title>The Global Catalogue of Microorganisms (GCM) 10K type strain sequencing project: providing services to taxonomists for standard genome sequencing and annotation.</title>
        <authorList>
            <consortium name="The Broad Institute Genomics Platform"/>
            <consortium name="The Broad Institute Genome Sequencing Center for Infectious Disease"/>
            <person name="Wu L."/>
            <person name="Ma J."/>
        </authorList>
    </citation>
    <scope>NUCLEOTIDE SEQUENCE [LARGE SCALE GENOMIC DNA]</scope>
    <source>
        <strain evidence="7">KCTC 42808</strain>
    </source>
</reference>
<evidence type="ECO:0000313" key="6">
    <source>
        <dbReference type="EMBL" id="MFD2541627.1"/>
    </source>
</evidence>
<comment type="subcellular location">
    <subcellularLocation>
        <location evidence="1">Membrane</location>
        <topology evidence="1">Single-pass membrane protein</topology>
    </subcellularLocation>
</comment>
<evidence type="ECO:0000256" key="2">
    <source>
        <dbReference type="ARBA" id="ARBA00022692"/>
    </source>
</evidence>
<gene>
    <name evidence="6" type="ORF">ACFSSB_04785</name>
</gene>
<keyword evidence="2" id="KW-0812">Transmembrane</keyword>
<keyword evidence="3" id="KW-1133">Transmembrane helix</keyword>
<organism evidence="6 7">
    <name type="scientific">Lacinutrix gracilariae</name>
    <dbReference type="NCBI Taxonomy" id="1747198"/>
    <lineage>
        <taxon>Bacteria</taxon>
        <taxon>Pseudomonadati</taxon>
        <taxon>Bacteroidota</taxon>
        <taxon>Flavobacteriia</taxon>
        <taxon>Flavobacteriales</taxon>
        <taxon>Flavobacteriaceae</taxon>
        <taxon>Lacinutrix</taxon>
    </lineage>
</organism>
<keyword evidence="4" id="KW-0472">Membrane</keyword>
<evidence type="ECO:0000256" key="3">
    <source>
        <dbReference type="ARBA" id="ARBA00022989"/>
    </source>
</evidence>
<dbReference type="Proteomes" id="UP001597467">
    <property type="component" value="Unassembled WGS sequence"/>
</dbReference>
<name>A0ABW5JXZ3_9FLAO</name>
<dbReference type="EMBL" id="JBHULM010000007">
    <property type="protein sequence ID" value="MFD2541627.1"/>
    <property type="molecule type" value="Genomic_DNA"/>
</dbReference>
<comment type="caution">
    <text evidence="6">The sequence shown here is derived from an EMBL/GenBank/DDBJ whole genome shotgun (WGS) entry which is preliminary data.</text>
</comment>
<evidence type="ECO:0000313" key="7">
    <source>
        <dbReference type="Proteomes" id="UP001597467"/>
    </source>
</evidence>
<protein>
    <submittedName>
        <fullName evidence="6">Translocation/assembly module TamB domain-containing protein</fullName>
    </submittedName>
</protein>
<accession>A0ABW5JXZ3</accession>
<keyword evidence="7" id="KW-1185">Reference proteome</keyword>
<evidence type="ECO:0000256" key="1">
    <source>
        <dbReference type="ARBA" id="ARBA00004167"/>
    </source>
</evidence>
<dbReference type="Pfam" id="PF04357">
    <property type="entry name" value="TamB"/>
    <property type="match status" value="1"/>
</dbReference>
<sequence>MLLLFIILVLVLSIPAVQTRLGKIATNWLNTEYGTNININRVGLQFNGDVELKEILIKDYKKDTLISAKELNTSILNFKNLINSKLAFGDIDLEGLIFNIKTYKGEEETNLDIFVARFDEDNPRKSENTFLMSSSDISIYDGTFRLINENKETPKILEFTAIDINATNFLINGPNVSTRINTLAFHDSRGMVMKNLSSDFAYTLQDITLANLKIKTENSSLVGDLKFLYDRKDFSDFTNKVKVEAHFTDASVALDELNTFYNEFGIGQRANFNANISGTLNNLNVDNLKLNTSSRTKIYGDLNFKNLFNIEENNFSMNGKLTNLSSNYRDLKALLPNVLGEAIPSVFDKLGNFSMNGTTFITTSTIKANLEINTDLGIVISNLEMKKIQDIDNATYTGNIVFNEFDLGTFLNDSNLNVASLNLDVDGKGFTKENLNTKIEGDVYSIKYNDYVYRNISVLGNLKDKIFNGKVNTQDKNFKLKFNGLADFSQDINKFDFVANVDYANLKALNFIKKDSMSVFKGVVDMKMQGTTLDDVVGSIQFNKTFYQNDNDEYFFDDFAVVSSFKDNIRYINVNSPDIIEGQMSGVFYIDDIDALFVNALGSLYTKYSPYEVSTNQYIDFNFKIYNKIIEVFVPELQLGKNTFVKGRVESDEREFKLTFKSPKIEWLDYFANAIELQVDNKNPLFNTYVEVDSLHTNIYNISKFNLINVTLNDTLFMRSEFKGGKTNNDLYNLSFYHTKNEENQSVVGFKKSDVTLKGNKWYINEKKDNFNKVTIDTNFENFNLDQFVVNHNDEEIKLSGIINGKDNKDLKLNFKNVYLQNITPDIEDLSLKGLVNGSLNVVQQNGSYLPESTITIDDLDVNDLVLGSFDANIKGNQSLTNYTINASIKDDEKKSFSAIGTLDVSETTQNIDVALLFNKFNLQPLNPFLEGVLKDIRGLATGRVKVSGSLKKPGINGDLILDKGGLGIPELNVDYSFADNSSVTLRNQSFIFNNIDLTDTVYNTKANLKGRLSHVNFGDWSMNLDLKTDRLLVLNTTEDEDQLYYGTGFVGGTANISGPANQLRINVIGETKKGTVFVIPLSDTETFGDNSYIHFLSPEEKQAKLEGRDITTEDISGLELDFDIDITQDAEIEIVMDKESGSTIRGRGEGGLLAEINTNGKFNMYGDFSVFEGIYKFRYGGIIQKDFLVVPGGTLAWNGEPTEADINIEAIYKTQANPSPLLDSPINRRIPVNLHLELTGKLELPDIDYQFQFPNLSTTVKSELDYRLESKDDRSNQAIYLLTTGSFSSGISELNINGTIEERINGIVNGLLDNGDNKLQVGLNVELGENTPEYETDNRLGVTLQTNISDRIRINGKVGVPIGGISQTAVAGDVQIDFLLNEEGTFTANVFNRENSIRNFGEEIGYTQGLGIAYNVDFDTFKELLQIIFKGQKKIEEEKAEKEANEKASEALPEYVGFKKRRNREN</sequence>
<evidence type="ECO:0000259" key="5">
    <source>
        <dbReference type="Pfam" id="PF04357"/>
    </source>
</evidence>
<dbReference type="RefSeq" id="WP_379901536.1">
    <property type="nucleotide sequence ID" value="NZ_JBHULM010000007.1"/>
</dbReference>